<evidence type="ECO:0000259" key="3">
    <source>
        <dbReference type="Pfam" id="PF00291"/>
    </source>
</evidence>
<keyword evidence="5" id="KW-1185">Reference proteome</keyword>
<dbReference type="CDD" id="cd01561">
    <property type="entry name" value="CBS_like"/>
    <property type="match status" value="1"/>
</dbReference>
<name>A0A5N8VWI1_9ACTN</name>
<gene>
    <name evidence="4" type="ORF">FNH04_06655</name>
</gene>
<evidence type="ECO:0000313" key="5">
    <source>
        <dbReference type="Proteomes" id="UP000326979"/>
    </source>
</evidence>
<dbReference type="InterPro" id="IPR036052">
    <property type="entry name" value="TrpB-like_PALP_sf"/>
</dbReference>
<dbReference type="EMBL" id="VJZE01000026">
    <property type="protein sequence ID" value="MPY39607.1"/>
    <property type="molecule type" value="Genomic_DNA"/>
</dbReference>
<reference evidence="4 5" key="1">
    <citation type="submission" date="2019-07" db="EMBL/GenBank/DDBJ databases">
        <title>New species of Amycolatopsis and Streptomyces.</title>
        <authorList>
            <person name="Duangmal K."/>
            <person name="Teo W.F.A."/>
            <person name="Lipun K."/>
        </authorList>
    </citation>
    <scope>NUCLEOTIDE SEQUENCE [LARGE SCALE GENOMIC DNA]</scope>
    <source>
        <strain evidence="4 5">TISTR 2346</strain>
    </source>
</reference>
<evidence type="ECO:0000256" key="2">
    <source>
        <dbReference type="ARBA" id="ARBA00022898"/>
    </source>
</evidence>
<sequence length="366" mass="39920">MRRVGAVLLRALVILPGGWTVDRTSERTVAAFLRNSLRPTPTVTAAFEYRGKHCKFLLKLEGENITGSIKDRTASGLILMLERERPLTPGTVVIESTSGNLGIAMASLLRQIDCRCIAVIDPRTPAATRERLSLWGAETVLIDEPDQYGGYLVSRLREVARLLDGNPGYRWPDQYRNHANPRIHELTTGREIAEQGGPACDGVYVAVSTGGTLAGVSSYLRRHRPDMRIVAVDAVGSQAITDSTGRRLVPGIGSSLRSSFLDETCYDDFAAIGAAESFAMCRVLRDDLKITVGGSSGSVIYAMVTGTGRRETSLPMCLCPDDGTKYLDTFYSDRWLADIGLLDQTTAAIDRLRSDGLSFRPERSST</sequence>
<dbReference type="AlphaFoldDB" id="A0A5N8VWI1"/>
<feature type="domain" description="Tryptophan synthase beta chain-like PALP" evidence="3">
    <location>
        <begin position="36"/>
        <end position="303"/>
    </location>
</feature>
<proteinExistence type="predicted"/>
<dbReference type="SUPFAM" id="SSF53686">
    <property type="entry name" value="Tryptophan synthase beta subunit-like PLP-dependent enzymes"/>
    <property type="match status" value="1"/>
</dbReference>
<evidence type="ECO:0000256" key="1">
    <source>
        <dbReference type="ARBA" id="ARBA00001933"/>
    </source>
</evidence>
<comment type="cofactor">
    <cofactor evidence="1">
        <name>pyridoxal 5'-phosphate</name>
        <dbReference type="ChEBI" id="CHEBI:597326"/>
    </cofactor>
</comment>
<accession>A0A5N8VWI1</accession>
<evidence type="ECO:0000313" key="4">
    <source>
        <dbReference type="EMBL" id="MPY39607.1"/>
    </source>
</evidence>
<dbReference type="Pfam" id="PF00291">
    <property type="entry name" value="PALP"/>
    <property type="match status" value="1"/>
</dbReference>
<dbReference type="Gene3D" id="3.40.50.1100">
    <property type="match status" value="2"/>
</dbReference>
<organism evidence="4 5">
    <name type="scientific">Streptomyces phyllanthi</name>
    <dbReference type="NCBI Taxonomy" id="1803180"/>
    <lineage>
        <taxon>Bacteria</taxon>
        <taxon>Bacillati</taxon>
        <taxon>Actinomycetota</taxon>
        <taxon>Actinomycetes</taxon>
        <taxon>Kitasatosporales</taxon>
        <taxon>Streptomycetaceae</taxon>
        <taxon>Streptomyces</taxon>
    </lineage>
</organism>
<protein>
    <submittedName>
        <fullName evidence="4">Pyridoxal-phosphate dependent enzyme</fullName>
    </submittedName>
</protein>
<dbReference type="Proteomes" id="UP000326979">
    <property type="component" value="Unassembled WGS sequence"/>
</dbReference>
<dbReference type="GO" id="GO:1901605">
    <property type="term" value="P:alpha-amino acid metabolic process"/>
    <property type="evidence" value="ECO:0007669"/>
    <property type="project" value="UniProtKB-ARBA"/>
</dbReference>
<dbReference type="PANTHER" id="PTHR10314">
    <property type="entry name" value="CYSTATHIONINE BETA-SYNTHASE"/>
    <property type="match status" value="1"/>
</dbReference>
<dbReference type="InterPro" id="IPR050214">
    <property type="entry name" value="Cys_Synth/Cystath_Beta-Synth"/>
</dbReference>
<comment type="caution">
    <text evidence="4">The sequence shown here is derived from an EMBL/GenBank/DDBJ whole genome shotgun (WGS) entry which is preliminary data.</text>
</comment>
<dbReference type="InterPro" id="IPR001926">
    <property type="entry name" value="TrpB-like_PALP"/>
</dbReference>
<keyword evidence="2" id="KW-0663">Pyridoxal phosphate</keyword>